<evidence type="ECO:0000256" key="6">
    <source>
        <dbReference type="SAM" id="Phobius"/>
    </source>
</evidence>
<dbReference type="AlphaFoldDB" id="A0A068WBF5"/>
<reference evidence="8" key="2">
    <citation type="submission" date="2014-06" db="EMBL/GenBank/DDBJ databases">
        <authorList>
            <person name="Aslett M."/>
        </authorList>
    </citation>
    <scope>NUCLEOTIDE SEQUENCE</scope>
</reference>
<comment type="similarity">
    <text evidence="5">Belongs to the TMEM41 family.</text>
</comment>
<feature type="transmembrane region" description="Helical" evidence="6">
    <location>
        <begin position="230"/>
        <end position="254"/>
    </location>
</feature>
<proteinExistence type="inferred from homology"/>
<dbReference type="InterPro" id="IPR045014">
    <property type="entry name" value="TM41A/B"/>
</dbReference>
<organism evidence="8">
    <name type="scientific">Echinococcus granulosus</name>
    <name type="common">Hydatid tapeworm</name>
    <dbReference type="NCBI Taxonomy" id="6210"/>
    <lineage>
        <taxon>Eukaryota</taxon>
        <taxon>Metazoa</taxon>
        <taxon>Spiralia</taxon>
        <taxon>Lophotrochozoa</taxon>
        <taxon>Platyhelminthes</taxon>
        <taxon>Cestoda</taxon>
        <taxon>Eucestoda</taxon>
        <taxon>Cyclophyllidea</taxon>
        <taxon>Taeniidae</taxon>
        <taxon>Echinococcus</taxon>
        <taxon>Echinococcus granulosus group</taxon>
    </lineage>
</organism>
<name>A0A068WBF5_ECHGR</name>
<evidence type="ECO:0000256" key="3">
    <source>
        <dbReference type="ARBA" id="ARBA00022989"/>
    </source>
</evidence>
<evidence type="ECO:0000256" key="4">
    <source>
        <dbReference type="ARBA" id="ARBA00023136"/>
    </source>
</evidence>
<gene>
    <name evidence="8" type="ORF">EgrG_001015200</name>
</gene>
<dbReference type="InterPro" id="IPR032816">
    <property type="entry name" value="VTT_dom"/>
</dbReference>
<feature type="transmembrane region" description="Helical" evidence="6">
    <location>
        <begin position="114"/>
        <end position="140"/>
    </location>
</feature>
<comment type="subcellular location">
    <subcellularLocation>
        <location evidence="1">Membrane</location>
        <topology evidence="1">Multi-pass membrane protein</topology>
    </subcellularLocation>
</comment>
<dbReference type="Proteomes" id="UP000492820">
    <property type="component" value="Unassembled WGS sequence"/>
</dbReference>
<evidence type="ECO:0000256" key="2">
    <source>
        <dbReference type="ARBA" id="ARBA00022692"/>
    </source>
</evidence>
<feature type="transmembrane region" description="Helical" evidence="6">
    <location>
        <begin position="82"/>
        <end position="102"/>
    </location>
</feature>
<evidence type="ECO:0000256" key="1">
    <source>
        <dbReference type="ARBA" id="ARBA00004141"/>
    </source>
</evidence>
<evidence type="ECO:0000313" key="10">
    <source>
        <dbReference type="WBParaSite" id="EgrG_001015200"/>
    </source>
</evidence>
<dbReference type="GO" id="GO:0005789">
    <property type="term" value="C:endoplasmic reticulum membrane"/>
    <property type="evidence" value="ECO:0007669"/>
    <property type="project" value="TreeGrafter"/>
</dbReference>
<protein>
    <submittedName>
        <fullName evidence="8 10">Transmembrane protein 41B</fullName>
    </submittedName>
</protein>
<accession>A0A068WBF5</accession>
<feature type="transmembrane region" description="Helical" evidence="6">
    <location>
        <begin position="170"/>
        <end position="188"/>
    </location>
</feature>
<dbReference type="EMBL" id="LK028577">
    <property type="protein sequence ID" value="CDS17404.1"/>
    <property type="molecule type" value="Genomic_DNA"/>
</dbReference>
<feature type="domain" description="VTT" evidence="7">
    <location>
        <begin position="102"/>
        <end position="222"/>
    </location>
</feature>
<feature type="transmembrane region" description="Helical" evidence="6">
    <location>
        <begin position="27"/>
        <end position="46"/>
    </location>
</feature>
<dbReference type="Pfam" id="PF09335">
    <property type="entry name" value="VTT_dom"/>
    <property type="match status" value="1"/>
</dbReference>
<reference evidence="10" key="3">
    <citation type="submission" date="2020-10" db="UniProtKB">
        <authorList>
            <consortium name="WormBaseParasite"/>
        </authorList>
    </citation>
    <scope>IDENTIFICATION</scope>
</reference>
<dbReference type="PANTHER" id="PTHR43220">
    <property type="match status" value="1"/>
</dbReference>
<sequence length="264" mass="29693">MELRASTPPPLRISYDFKKVKYTSRSLLIVAVLLCVILITLGILLFRPPDTYKNLEEFTKFPTDLHDLKLLGAALLKYRCVYYWRILLTITVVYIFLQSFMIPGSALCSFLLGYLFPIPLALFVIAFCSAVGASCCYVIFDFIGSRTVLNLFPERIAACQQMMSRFKNTMCFTIFLFRLSPIIPNWLVNISSPLLGVPLVDFFMGTFIGVIPLSLFFVKAGTMLQELTDIGVTSVASIYTLILFAVISVVPILLQNQIKNFLSG</sequence>
<feature type="transmembrane region" description="Helical" evidence="6">
    <location>
        <begin position="194"/>
        <end position="218"/>
    </location>
</feature>
<evidence type="ECO:0000313" key="9">
    <source>
        <dbReference type="Proteomes" id="UP000492820"/>
    </source>
</evidence>
<reference evidence="8 9" key="1">
    <citation type="journal article" date="2013" name="Nature">
        <title>The genomes of four tapeworm species reveal adaptations to parasitism.</title>
        <authorList>
            <person name="Tsai I.J."/>
            <person name="Zarowiecki M."/>
            <person name="Holroyd N."/>
            <person name="Garciarrubio A."/>
            <person name="Sanchez-Flores A."/>
            <person name="Brooks K.L."/>
            <person name="Tracey A."/>
            <person name="Bobes R.J."/>
            <person name="Fragoso G."/>
            <person name="Sciutto E."/>
            <person name="Aslett M."/>
            <person name="Beasley H."/>
            <person name="Bennett H.M."/>
            <person name="Cai J."/>
            <person name="Camicia F."/>
            <person name="Clark R."/>
            <person name="Cucher M."/>
            <person name="De Silva N."/>
            <person name="Day T.A."/>
            <person name="Deplazes P."/>
            <person name="Estrada K."/>
            <person name="Fernandez C."/>
            <person name="Holland P.W."/>
            <person name="Hou J."/>
            <person name="Hu S."/>
            <person name="Huckvale T."/>
            <person name="Hung S.S."/>
            <person name="Kamenetzky L."/>
            <person name="Keane J.A."/>
            <person name="Kiss F."/>
            <person name="Koziol U."/>
            <person name="Lambert O."/>
            <person name="Liu K."/>
            <person name="Luo X."/>
            <person name="Luo Y."/>
            <person name="Macchiaroli N."/>
            <person name="Nichol S."/>
            <person name="Paps J."/>
            <person name="Parkinson J."/>
            <person name="Pouchkina-Stantcheva N."/>
            <person name="Riddiford N."/>
            <person name="Rosenzvit M."/>
            <person name="Salinas G."/>
            <person name="Wasmuth J.D."/>
            <person name="Zamanian M."/>
            <person name="Zheng Y."/>
            <person name="Cai X."/>
            <person name="Soberon X."/>
            <person name="Olson P.D."/>
            <person name="Laclette J.P."/>
            <person name="Brehm K."/>
            <person name="Berriman M."/>
            <person name="Garciarrubio A."/>
            <person name="Bobes R.J."/>
            <person name="Fragoso G."/>
            <person name="Sanchez-Flores A."/>
            <person name="Estrada K."/>
            <person name="Cevallos M.A."/>
            <person name="Morett E."/>
            <person name="Gonzalez V."/>
            <person name="Portillo T."/>
            <person name="Ochoa-Leyva A."/>
            <person name="Jose M.V."/>
            <person name="Sciutto E."/>
            <person name="Landa A."/>
            <person name="Jimenez L."/>
            <person name="Valdes V."/>
            <person name="Carrero J.C."/>
            <person name="Larralde C."/>
            <person name="Morales-Montor J."/>
            <person name="Limon-Lason J."/>
            <person name="Soberon X."/>
            <person name="Laclette J.P."/>
        </authorList>
    </citation>
    <scope>NUCLEOTIDE SEQUENCE [LARGE SCALE GENOMIC DNA]</scope>
</reference>
<evidence type="ECO:0000259" key="7">
    <source>
        <dbReference type="Pfam" id="PF09335"/>
    </source>
</evidence>
<evidence type="ECO:0000313" key="8">
    <source>
        <dbReference type="EMBL" id="CDS17404.1"/>
    </source>
</evidence>
<dbReference type="WBParaSite" id="EgrG_001015200">
    <property type="protein sequence ID" value="EgrG_001015200"/>
    <property type="gene ID" value="EgrG_001015200"/>
</dbReference>
<keyword evidence="4 6" id="KW-0472">Membrane</keyword>
<keyword evidence="3 6" id="KW-1133">Transmembrane helix</keyword>
<keyword evidence="2 6" id="KW-0812">Transmembrane</keyword>
<evidence type="ECO:0000256" key="5">
    <source>
        <dbReference type="ARBA" id="ARBA00025797"/>
    </source>
</evidence>
<dbReference type="PANTHER" id="PTHR43220:SF18">
    <property type="entry name" value="TRANSMEMBRANE PROTEIN 41B"/>
    <property type="match status" value="1"/>
</dbReference>
<dbReference type="GO" id="GO:0000045">
    <property type="term" value="P:autophagosome assembly"/>
    <property type="evidence" value="ECO:0007669"/>
    <property type="project" value="TreeGrafter"/>
</dbReference>